<keyword evidence="7" id="KW-0539">Nucleus</keyword>
<name>A0AAF3EHJ2_9BILA</name>
<organism evidence="11 12">
    <name type="scientific">Mesorhabditis belari</name>
    <dbReference type="NCBI Taxonomy" id="2138241"/>
    <lineage>
        <taxon>Eukaryota</taxon>
        <taxon>Metazoa</taxon>
        <taxon>Ecdysozoa</taxon>
        <taxon>Nematoda</taxon>
        <taxon>Chromadorea</taxon>
        <taxon>Rhabditida</taxon>
        <taxon>Rhabditina</taxon>
        <taxon>Rhabditomorpha</taxon>
        <taxon>Rhabditoidea</taxon>
        <taxon>Rhabditidae</taxon>
        <taxon>Mesorhabditinae</taxon>
        <taxon>Mesorhabditis</taxon>
    </lineage>
</organism>
<dbReference type="AlphaFoldDB" id="A0AAF3EHJ2"/>
<keyword evidence="2" id="KW-0479">Metal-binding</keyword>
<feature type="compositionally biased region" description="Low complexity" evidence="9">
    <location>
        <begin position="248"/>
        <end position="265"/>
    </location>
</feature>
<feature type="compositionally biased region" description="Basic and acidic residues" evidence="9">
    <location>
        <begin position="610"/>
        <end position="630"/>
    </location>
</feature>
<feature type="compositionally biased region" description="Basic and acidic residues" evidence="9">
    <location>
        <begin position="495"/>
        <end position="517"/>
    </location>
</feature>
<dbReference type="Proteomes" id="UP000887575">
    <property type="component" value="Unassembled WGS sequence"/>
</dbReference>
<feature type="compositionally biased region" description="Polar residues" evidence="9">
    <location>
        <begin position="266"/>
        <end position="277"/>
    </location>
</feature>
<dbReference type="PANTHER" id="PTHR46452:SF1">
    <property type="entry name" value="TRANSCRIPTION INITIATION FACTOR TFIID SUBUNIT 3"/>
    <property type="match status" value="1"/>
</dbReference>
<feature type="compositionally biased region" description="Basic and acidic residues" evidence="9">
    <location>
        <begin position="760"/>
        <end position="781"/>
    </location>
</feature>
<dbReference type="GO" id="GO:0008270">
    <property type="term" value="F:zinc ion binding"/>
    <property type="evidence" value="ECO:0007669"/>
    <property type="project" value="UniProtKB-KW"/>
</dbReference>
<feature type="domain" description="PHD-type" evidence="10">
    <location>
        <begin position="792"/>
        <end position="843"/>
    </location>
</feature>
<evidence type="ECO:0000256" key="6">
    <source>
        <dbReference type="ARBA" id="ARBA00023163"/>
    </source>
</evidence>
<evidence type="ECO:0000313" key="11">
    <source>
        <dbReference type="Proteomes" id="UP000887575"/>
    </source>
</evidence>
<accession>A0AAF3EHJ2</accession>
<keyword evidence="5" id="KW-0805">Transcription regulation</keyword>
<comment type="subcellular location">
    <subcellularLocation>
        <location evidence="1">Nucleus</location>
    </subcellularLocation>
</comment>
<feature type="compositionally biased region" description="Basic residues" evidence="9">
    <location>
        <begin position="518"/>
        <end position="527"/>
    </location>
</feature>
<evidence type="ECO:0000256" key="7">
    <source>
        <dbReference type="ARBA" id="ARBA00023242"/>
    </source>
</evidence>
<feature type="region of interest" description="Disordered" evidence="9">
    <location>
        <begin position="344"/>
        <end position="394"/>
    </location>
</feature>
<evidence type="ECO:0000259" key="10">
    <source>
        <dbReference type="PROSITE" id="PS50016"/>
    </source>
</evidence>
<proteinExistence type="predicted"/>
<dbReference type="Gene3D" id="1.10.20.10">
    <property type="entry name" value="Histone, subunit A"/>
    <property type="match status" value="1"/>
</dbReference>
<dbReference type="InterPro" id="IPR013083">
    <property type="entry name" value="Znf_RING/FYVE/PHD"/>
</dbReference>
<keyword evidence="4" id="KW-0862">Zinc</keyword>
<feature type="region of interest" description="Disordered" evidence="9">
    <location>
        <begin position="219"/>
        <end position="280"/>
    </location>
</feature>
<feature type="compositionally biased region" description="Basic and acidic residues" evidence="9">
    <location>
        <begin position="528"/>
        <end position="581"/>
    </location>
</feature>
<dbReference type="GO" id="GO:0002039">
    <property type="term" value="F:p53 binding"/>
    <property type="evidence" value="ECO:0007669"/>
    <property type="project" value="TreeGrafter"/>
</dbReference>
<evidence type="ECO:0000256" key="3">
    <source>
        <dbReference type="ARBA" id="ARBA00022771"/>
    </source>
</evidence>
<dbReference type="InterPro" id="IPR001965">
    <property type="entry name" value="Znf_PHD"/>
</dbReference>
<protein>
    <recommendedName>
        <fullName evidence="10">PHD-type domain-containing protein</fullName>
    </recommendedName>
</protein>
<dbReference type="Gene3D" id="3.30.40.10">
    <property type="entry name" value="Zinc/RING finger domain, C3HC4 (zinc finger)"/>
    <property type="match status" value="1"/>
</dbReference>
<dbReference type="InterPro" id="IPR009072">
    <property type="entry name" value="Histone-fold"/>
</dbReference>
<evidence type="ECO:0000256" key="5">
    <source>
        <dbReference type="ARBA" id="ARBA00023015"/>
    </source>
</evidence>
<feature type="compositionally biased region" description="Polar residues" evidence="9">
    <location>
        <begin position="431"/>
        <end position="449"/>
    </location>
</feature>
<evidence type="ECO:0000256" key="9">
    <source>
        <dbReference type="SAM" id="MobiDB-lite"/>
    </source>
</evidence>
<evidence type="ECO:0000313" key="12">
    <source>
        <dbReference type="WBParaSite" id="MBELARI_LOCUS13471"/>
    </source>
</evidence>
<reference evidence="12" key="1">
    <citation type="submission" date="2024-02" db="UniProtKB">
        <authorList>
            <consortium name="WormBaseParasite"/>
        </authorList>
    </citation>
    <scope>IDENTIFICATION</scope>
</reference>
<dbReference type="PANTHER" id="PTHR46452">
    <property type="entry name" value="TRANSCRIPTION INITIATION FACTOR TFIID SUBUNIT 3"/>
    <property type="match status" value="1"/>
</dbReference>
<feature type="region of interest" description="Disordered" evidence="9">
    <location>
        <begin position="430"/>
        <end position="466"/>
    </location>
</feature>
<dbReference type="SMART" id="SM00576">
    <property type="entry name" value="BTP"/>
    <property type="match status" value="1"/>
</dbReference>
<dbReference type="PROSITE" id="PS50016">
    <property type="entry name" value="ZF_PHD_2"/>
    <property type="match status" value="1"/>
</dbReference>
<dbReference type="Pfam" id="PF07524">
    <property type="entry name" value="Bromo_TP"/>
    <property type="match status" value="1"/>
</dbReference>
<dbReference type="SUPFAM" id="SSF47113">
    <property type="entry name" value="Histone-fold"/>
    <property type="match status" value="1"/>
</dbReference>
<dbReference type="InterPro" id="IPR006565">
    <property type="entry name" value="BTP"/>
</dbReference>
<dbReference type="InterPro" id="IPR019787">
    <property type="entry name" value="Znf_PHD-finger"/>
</dbReference>
<keyword evidence="6" id="KW-0804">Transcription</keyword>
<dbReference type="WBParaSite" id="MBELARI_LOCUS13471">
    <property type="protein sequence ID" value="MBELARI_LOCUS13471"/>
    <property type="gene ID" value="MBELARI_LOCUS13471"/>
</dbReference>
<dbReference type="CDD" id="cd15522">
    <property type="entry name" value="PHD_TAF3"/>
    <property type="match status" value="1"/>
</dbReference>
<dbReference type="GO" id="GO:0045944">
    <property type="term" value="P:positive regulation of transcription by RNA polymerase II"/>
    <property type="evidence" value="ECO:0007669"/>
    <property type="project" value="TreeGrafter"/>
</dbReference>
<dbReference type="GO" id="GO:0005669">
    <property type="term" value="C:transcription factor TFIID complex"/>
    <property type="evidence" value="ECO:0007669"/>
    <property type="project" value="TreeGrafter"/>
</dbReference>
<evidence type="ECO:0000256" key="2">
    <source>
        <dbReference type="ARBA" id="ARBA00022723"/>
    </source>
</evidence>
<evidence type="ECO:0000256" key="1">
    <source>
        <dbReference type="ARBA" id="ARBA00004123"/>
    </source>
</evidence>
<feature type="compositionally biased region" description="Pro residues" evidence="9">
    <location>
        <begin position="696"/>
        <end position="707"/>
    </location>
</feature>
<feature type="compositionally biased region" description="Polar residues" evidence="9">
    <location>
        <begin position="225"/>
        <end position="234"/>
    </location>
</feature>
<evidence type="ECO:0000256" key="8">
    <source>
        <dbReference type="PROSITE-ProRule" id="PRU00146"/>
    </source>
</evidence>
<feature type="compositionally biased region" description="Basic and acidic residues" evidence="9">
    <location>
        <begin position="712"/>
        <end position="751"/>
    </location>
</feature>
<dbReference type="SMART" id="SM00249">
    <property type="entry name" value="PHD"/>
    <property type="match status" value="1"/>
</dbReference>
<feature type="compositionally biased region" description="Low complexity" evidence="9">
    <location>
        <begin position="582"/>
        <end position="603"/>
    </location>
</feature>
<dbReference type="Pfam" id="PF00628">
    <property type="entry name" value="PHD"/>
    <property type="match status" value="1"/>
</dbReference>
<keyword evidence="11" id="KW-1185">Reference proteome</keyword>
<dbReference type="PROSITE" id="PS01359">
    <property type="entry name" value="ZF_PHD_1"/>
    <property type="match status" value="1"/>
</dbReference>
<dbReference type="InterPro" id="IPR019786">
    <property type="entry name" value="Zinc_finger_PHD-type_CS"/>
</dbReference>
<dbReference type="SUPFAM" id="SSF57903">
    <property type="entry name" value="FYVE/PHD zinc finger"/>
    <property type="match status" value="1"/>
</dbReference>
<feature type="region of interest" description="Disordered" evidence="9">
    <location>
        <begin position="486"/>
        <end position="787"/>
    </location>
</feature>
<keyword evidence="3 8" id="KW-0863">Zinc-finger</keyword>
<dbReference type="GO" id="GO:0046982">
    <property type="term" value="F:protein heterodimerization activity"/>
    <property type="evidence" value="ECO:0007669"/>
    <property type="project" value="InterPro"/>
</dbReference>
<sequence length="865" mass="97452">MASSSANLTEQFVHKQLTDSTAKILDDLGFTSTSSGSLDVLADVMRRYLENVCRQAKIFMEHGGRSNFDVEDVEHTFQRLEINGMELFDYMDQIGSTQKKLLVNGSATPVPSLKSTVLPQLSMLPSTSETISMANPTENEINERIREDGHILPFFPTLLQQTNTKETVIDDVETPSTSVPKMESEKRFVKQKDEFPAFEGDAISLGIVRKATMFVSRFDQPRPATPSTSATSILTKKIKKENIHQPKSARASPVPAHSPSPSTSSTNISRKVESSPNLKALENGPLKLTISPLNALRKEGKKRPISPLVTSEPRHVYDDIPHLEIVKKEIESLDFVNDFNAPTPEYRTNEGSNDDLSQPPILPIVSEKRKEKLKERKRKDKGANGKSLPTEPPLLEPILLPTIVRHHLTPSPPTGVSPICTQPIRIKIKDLNSSSPSASYSTEKVSSATPPRIADLPPRDSDSDETIPMVEQSPLIDEEVLQTTFPLNMSLTSNPDERSTKRIKDDNRNNTPIDREREHKKKKKKEKERRERERGKEREREKDKGKPLHKEKDGQKKEERNHKKDEKRKEGGDRKAKEEKLLAPLKIKLLSPTTSDPPATPSAEQPIAIERTEPLRIKIKPMQKETDEGLRVNSPIPPVTRMGVVTPVHVDQNSNRPRVKTKGELKALPEFPPLFSVDTKIIRPATPKNRSNTSTPVPPARNSPVPPLTLKLAKDKDKEKEREKEKHRKSDTLKIKDIEKSTKDDSSKSEKPANNIIKKINVDLKTPKEKKPEKETPKERPMTNGTSNDEQVWICPHCSVAWVEGADMVACDTCDGWYHWACVGIVVEPPKNQQWYCDKCTKKRTQLVEVAQRKGNERIRDDCCF</sequence>
<evidence type="ECO:0000256" key="4">
    <source>
        <dbReference type="ARBA" id="ARBA00022833"/>
    </source>
</evidence>
<dbReference type="InterPro" id="IPR011011">
    <property type="entry name" value="Znf_FYVE_PHD"/>
</dbReference>